<name>A0ABT6ZRK3_9ACTN</name>
<comment type="caution">
    <text evidence="2">The sequence shown here is derived from an EMBL/GenBank/DDBJ whole genome shotgun (WGS) entry which is preliminary data.</text>
</comment>
<accession>A0ABT6ZRK3</accession>
<evidence type="ECO:0000313" key="2">
    <source>
        <dbReference type="EMBL" id="MDJ1131487.1"/>
    </source>
</evidence>
<dbReference type="Pfam" id="PF14417">
    <property type="entry name" value="MEDS"/>
    <property type="match status" value="1"/>
</dbReference>
<dbReference type="Proteomes" id="UP001214441">
    <property type="component" value="Unassembled WGS sequence"/>
</dbReference>
<organism evidence="2 3">
    <name type="scientific">Streptomyces iconiensis</name>
    <dbReference type="NCBI Taxonomy" id="1384038"/>
    <lineage>
        <taxon>Bacteria</taxon>
        <taxon>Bacillati</taxon>
        <taxon>Actinomycetota</taxon>
        <taxon>Actinomycetes</taxon>
        <taxon>Kitasatosporales</taxon>
        <taxon>Streptomycetaceae</taxon>
        <taxon>Streptomyces</taxon>
    </lineage>
</organism>
<evidence type="ECO:0000313" key="3">
    <source>
        <dbReference type="Proteomes" id="UP001214441"/>
    </source>
</evidence>
<gene>
    <name evidence="2" type="ORF">NMN56_005845</name>
</gene>
<proteinExistence type="predicted"/>
<feature type="domain" description="MEDS" evidence="1">
    <location>
        <begin position="27"/>
        <end position="187"/>
    </location>
</feature>
<evidence type="ECO:0000259" key="1">
    <source>
        <dbReference type="Pfam" id="PF14417"/>
    </source>
</evidence>
<sequence>MSTSGAERWATADIRTIPVQRFRPGQHGFAAYGSDCGQWDVVSAFVRQGLALSEKVLVILHPSVTEEELLDRIDGHTPALEAAWRRGQLGLSSMRALIAPHHGFTAARQWDRLAEESALAVREGYTAMRAYIDMAWVDDLGTNLNDVMQRERSAQHLFTGRTYSELCAYDDRSFTDEVLTEMHRTHPVNLLAAVGALRAVHHHGGNGAGVRLTGEADIATQDEFLRALQTTLGRTTPGQPLNIDLASLHFLGAGCAADLLRLSASVSSPTTVRCTSVQARVLHRLGAGSVRSLALVVEEGTGC</sequence>
<dbReference type="InterPro" id="IPR025847">
    <property type="entry name" value="MEDS_domain"/>
</dbReference>
<reference evidence="2 3" key="1">
    <citation type="submission" date="2023-05" db="EMBL/GenBank/DDBJ databases">
        <title>Streptantibioticus silvisoli sp. nov., acidotolerant actinomycetes 1 from pine litter.</title>
        <authorList>
            <person name="Swiecimska M."/>
            <person name="Golinska P."/>
            <person name="Sangal V."/>
            <person name="Wachnowicz B."/>
            <person name="Goodfellow M."/>
        </authorList>
    </citation>
    <scope>NUCLEOTIDE SEQUENCE [LARGE SCALE GENOMIC DNA]</scope>
    <source>
        <strain evidence="2 3">DSM 42109</strain>
    </source>
</reference>
<dbReference type="EMBL" id="JANCPR020000005">
    <property type="protein sequence ID" value="MDJ1131487.1"/>
    <property type="molecule type" value="Genomic_DNA"/>
</dbReference>
<protein>
    <submittedName>
        <fullName evidence="2">MEDS domain-containing protein</fullName>
    </submittedName>
</protein>
<dbReference type="RefSeq" id="WP_274042665.1">
    <property type="nucleotide sequence ID" value="NZ_JANCPR020000005.1"/>
</dbReference>
<keyword evidence="3" id="KW-1185">Reference proteome</keyword>